<name>A0A2K8SFB9_9MOLU</name>
<proteinExistence type="predicted"/>
<dbReference type="AlphaFoldDB" id="A0A2K8SFB9"/>
<dbReference type="OrthoDB" id="388881at2"/>
<keyword evidence="2" id="KW-1185">Reference proteome</keyword>
<accession>A0A2K8SFB9</accession>
<reference evidence="1 2" key="1">
    <citation type="submission" date="2017-12" db="EMBL/GenBank/DDBJ databases">
        <title>Complete genome sequence of Spiroplasma floricola 23-6 (ATCC 29989).</title>
        <authorList>
            <person name="Tsai Y.-M."/>
            <person name="Wu P.-S."/>
            <person name="Lo W.-S."/>
            <person name="Kuo C.-H."/>
        </authorList>
    </citation>
    <scope>NUCLEOTIDE SEQUENCE [LARGE SCALE GENOMIC DNA]</scope>
    <source>
        <strain evidence="1 2">23-6</strain>
    </source>
</reference>
<organism evidence="1 2">
    <name type="scientific">Spiroplasma floricola 23-6</name>
    <dbReference type="NCBI Taxonomy" id="1336749"/>
    <lineage>
        <taxon>Bacteria</taxon>
        <taxon>Bacillati</taxon>
        <taxon>Mycoplasmatota</taxon>
        <taxon>Mollicutes</taxon>
        <taxon>Entomoplasmatales</taxon>
        <taxon>Spiroplasmataceae</taxon>
        <taxon>Spiroplasma</taxon>
    </lineage>
</organism>
<dbReference type="RefSeq" id="WP_100916997.1">
    <property type="nucleotide sequence ID" value="NZ_CP025057.1"/>
</dbReference>
<protein>
    <submittedName>
        <fullName evidence="1">Uncharacterized protein</fullName>
    </submittedName>
</protein>
<dbReference type="EMBL" id="CP025057">
    <property type="protein sequence ID" value="AUB32045.1"/>
    <property type="molecule type" value="Genomic_DNA"/>
</dbReference>
<gene>
    <name evidence="1" type="ORF">SFLOR_v1c09970</name>
</gene>
<sequence length="420" mass="50529">MINILNISLKDEIKFTQENQNKEFIKVSPVEMNSFNIDTIFINEKFTYNKKEYYRLFIRPSLSNAEGYDYFDNFFKKTYQNEAQIYFKMGMIQFYIRTKNGIQPIKNGKEDLFKIPSYIITAKRNGKYILNDFDFIKLDIPASLIEDQQQIFISYSASYDVQGFELKPHTNYGSIEIDRRNLTQHKYEENQCTITIANLAYSYINYDFNFKYKRNYFELLRNDIKIKTYSRYSNTIDPIMTLENKYSLWDYLDLSILGNKMTSFLKLYLKGLNRTEFLTSTPKLKSDSNFGSYYNVKKVIDEVKQKEDNYEIVSLNRTKYLFTKNIVEDSEVGTKGILWNPLYNNSIIYSRFINLNSRYFLVDYTYDNFENDIYKINYSYDKVNKKYTYLINYKIEELNNIGWKNKERIINYINEKEKKL</sequence>
<dbReference type="KEGG" id="sfz:SFLOR_v1c09970"/>
<evidence type="ECO:0000313" key="2">
    <source>
        <dbReference type="Proteomes" id="UP000231823"/>
    </source>
</evidence>
<dbReference type="Proteomes" id="UP000231823">
    <property type="component" value="Chromosome"/>
</dbReference>
<evidence type="ECO:0000313" key="1">
    <source>
        <dbReference type="EMBL" id="AUB32045.1"/>
    </source>
</evidence>